<dbReference type="EMBL" id="QGEG01000001">
    <property type="protein sequence ID" value="PWL39319.1"/>
    <property type="molecule type" value="Genomic_DNA"/>
</dbReference>
<keyword evidence="3" id="KW-1185">Reference proteome</keyword>
<evidence type="ECO:0000313" key="3">
    <source>
        <dbReference type="Proteomes" id="UP000245762"/>
    </source>
</evidence>
<feature type="transmembrane region" description="Helical" evidence="1">
    <location>
        <begin position="191"/>
        <end position="210"/>
    </location>
</feature>
<evidence type="ECO:0008006" key="4">
    <source>
        <dbReference type="Google" id="ProtNLM"/>
    </source>
</evidence>
<evidence type="ECO:0000313" key="2">
    <source>
        <dbReference type="EMBL" id="PWL39319.1"/>
    </source>
</evidence>
<comment type="caution">
    <text evidence="2">The sequence shown here is derived from an EMBL/GenBank/DDBJ whole genome shotgun (WGS) entry which is preliminary data.</text>
</comment>
<protein>
    <recommendedName>
        <fullName evidence="4">DUF4386 domain-containing protein</fullName>
    </recommendedName>
</protein>
<keyword evidence="1" id="KW-0472">Membrane</keyword>
<sequence>MTSNKPKENNMKNFITNLSTSKAAMVVGIAFITSIFIVTLVDDFLLANFVVPGDTEALANYIEANGRLFGVAVVGYLVVLVLDSIIGLALYVVLKPTNKNLASLTAVLRLLYAFTLIIGLFALTFQVIDVYGYASIKLLGYIFFALHIFVLGYSVFKSEYMPKSLGVLLVVASFTYIVFFVDFHLPKTLEAITMSTMAIAELSLSIWLMLKRNELPEN</sequence>
<dbReference type="InterPro" id="IPR025495">
    <property type="entry name" value="DUF4386"/>
</dbReference>
<keyword evidence="1" id="KW-0812">Transmembrane</keyword>
<organism evidence="2 3">
    <name type="scientific">Flagellimonas aquimarina</name>
    <dbReference type="NCBI Taxonomy" id="2201895"/>
    <lineage>
        <taxon>Bacteria</taxon>
        <taxon>Pseudomonadati</taxon>
        <taxon>Bacteroidota</taxon>
        <taxon>Flavobacteriia</taxon>
        <taxon>Flavobacteriales</taxon>
        <taxon>Flavobacteriaceae</taxon>
        <taxon>Flagellimonas</taxon>
    </lineage>
</organism>
<dbReference type="Pfam" id="PF14329">
    <property type="entry name" value="DUF4386"/>
    <property type="match status" value="2"/>
</dbReference>
<feature type="transmembrane region" description="Helical" evidence="1">
    <location>
        <begin position="68"/>
        <end position="94"/>
    </location>
</feature>
<gene>
    <name evidence="2" type="ORF">DKG77_00310</name>
</gene>
<dbReference type="Proteomes" id="UP000245762">
    <property type="component" value="Unassembled WGS sequence"/>
</dbReference>
<proteinExistence type="predicted"/>
<accession>A0A316L324</accession>
<dbReference type="OrthoDB" id="7060422at2"/>
<feature type="transmembrane region" description="Helical" evidence="1">
    <location>
        <begin position="106"/>
        <end position="128"/>
    </location>
</feature>
<reference evidence="2 3" key="1">
    <citation type="submission" date="2018-05" db="EMBL/GenBank/DDBJ databases">
        <title>Complete genome sequence of Flagellimonas aquimarina ECD12 isolated from seaweed Ecklonia cava.</title>
        <authorList>
            <person name="Choi S."/>
            <person name="Seong C."/>
        </authorList>
    </citation>
    <scope>NUCLEOTIDE SEQUENCE [LARGE SCALE GENOMIC DNA]</scope>
    <source>
        <strain evidence="2 3">ECD12</strain>
    </source>
</reference>
<feature type="transmembrane region" description="Helical" evidence="1">
    <location>
        <begin position="165"/>
        <end position="185"/>
    </location>
</feature>
<feature type="transmembrane region" description="Helical" evidence="1">
    <location>
        <begin position="21"/>
        <end position="41"/>
    </location>
</feature>
<feature type="transmembrane region" description="Helical" evidence="1">
    <location>
        <begin position="134"/>
        <end position="153"/>
    </location>
</feature>
<dbReference type="AlphaFoldDB" id="A0A316L324"/>
<keyword evidence="1" id="KW-1133">Transmembrane helix</keyword>
<name>A0A316L324_9FLAO</name>
<evidence type="ECO:0000256" key="1">
    <source>
        <dbReference type="SAM" id="Phobius"/>
    </source>
</evidence>